<evidence type="ECO:0000313" key="1">
    <source>
        <dbReference type="EMBL" id="MED6286677.1"/>
    </source>
</evidence>
<sequence length="132" mass="15233">MSVLRKLLCNERASGIKKAHVGVSFNSQNMTFPPQIQPLYKLILRTVEVSNKIHSYPFKNTVKLWVYKNNLEHIYTTSQALLFVFLNTKRNGLQPVKFLSSQQHKQLIICELIITLEEGIAHKYTLYSPNEG</sequence>
<keyword evidence="2" id="KW-1185">Reference proteome</keyword>
<accession>A0ABU7EHG7</accession>
<gene>
    <name evidence="1" type="ORF">CHARACLAT_008477</name>
</gene>
<dbReference type="Proteomes" id="UP001352852">
    <property type="component" value="Unassembled WGS sequence"/>
</dbReference>
<dbReference type="EMBL" id="JAHUTJ010057875">
    <property type="protein sequence ID" value="MED6286677.1"/>
    <property type="molecule type" value="Genomic_DNA"/>
</dbReference>
<evidence type="ECO:0000313" key="2">
    <source>
        <dbReference type="Proteomes" id="UP001352852"/>
    </source>
</evidence>
<protein>
    <submittedName>
        <fullName evidence="1">Uncharacterized protein</fullName>
    </submittedName>
</protein>
<reference evidence="1 2" key="1">
    <citation type="submission" date="2021-06" db="EMBL/GenBank/DDBJ databases">
        <authorList>
            <person name="Palmer J.M."/>
        </authorList>
    </citation>
    <scope>NUCLEOTIDE SEQUENCE [LARGE SCALE GENOMIC DNA]</scope>
    <source>
        <strain evidence="1 2">CL_MEX2019</strain>
        <tissue evidence="1">Muscle</tissue>
    </source>
</reference>
<proteinExistence type="predicted"/>
<comment type="caution">
    <text evidence="1">The sequence shown here is derived from an EMBL/GenBank/DDBJ whole genome shotgun (WGS) entry which is preliminary data.</text>
</comment>
<name>A0ABU7EHG7_9TELE</name>
<organism evidence="1 2">
    <name type="scientific">Characodon lateralis</name>
    <dbReference type="NCBI Taxonomy" id="208331"/>
    <lineage>
        <taxon>Eukaryota</taxon>
        <taxon>Metazoa</taxon>
        <taxon>Chordata</taxon>
        <taxon>Craniata</taxon>
        <taxon>Vertebrata</taxon>
        <taxon>Euteleostomi</taxon>
        <taxon>Actinopterygii</taxon>
        <taxon>Neopterygii</taxon>
        <taxon>Teleostei</taxon>
        <taxon>Neoteleostei</taxon>
        <taxon>Acanthomorphata</taxon>
        <taxon>Ovalentaria</taxon>
        <taxon>Atherinomorphae</taxon>
        <taxon>Cyprinodontiformes</taxon>
        <taxon>Goodeidae</taxon>
        <taxon>Characodon</taxon>
    </lineage>
</organism>